<sequence length="76" mass="8716">MFTNHSTLKYLVNNSVLGGNICRWLLLFQEYDFEIIVKPGKLNPGDDHLPRLETGEEPTNIEDNLTDVQLFAIRVV</sequence>
<gene>
    <name evidence="1" type="ORF">OYG11_12940</name>
</gene>
<feature type="non-terminal residue" evidence="1">
    <location>
        <position position="76"/>
    </location>
</feature>
<dbReference type="Proteomes" id="UP001077788">
    <property type="component" value="Unassembled WGS sequence"/>
</dbReference>
<evidence type="ECO:0000313" key="1">
    <source>
        <dbReference type="EMBL" id="MCY6525097.1"/>
    </source>
</evidence>
<organism evidence="1 2">
    <name type="scientific">Actinobacillus pleuropneumoniae</name>
    <name type="common">Haemophilus pleuropneumoniae</name>
    <dbReference type="NCBI Taxonomy" id="715"/>
    <lineage>
        <taxon>Bacteria</taxon>
        <taxon>Pseudomonadati</taxon>
        <taxon>Pseudomonadota</taxon>
        <taxon>Gammaproteobacteria</taxon>
        <taxon>Pasteurellales</taxon>
        <taxon>Pasteurellaceae</taxon>
        <taxon>Actinobacillus</taxon>
    </lineage>
</organism>
<accession>A0A9Q4DKG8</accession>
<comment type="caution">
    <text evidence="1">The sequence shown here is derived from an EMBL/GenBank/DDBJ whole genome shotgun (WGS) entry which is preliminary data.</text>
</comment>
<dbReference type="RefSeq" id="WP_267992485.1">
    <property type="nucleotide sequence ID" value="NZ_JAPQFC010001313.1"/>
</dbReference>
<name>A0A9Q4DKG8_ACTPL</name>
<protein>
    <submittedName>
        <fullName evidence="1">Uncharacterized protein</fullName>
    </submittedName>
</protein>
<reference evidence="1" key="1">
    <citation type="journal article" date="2021" name="Vet Sci">
        <title>O-Serogroups and Pathovirotypes of Escherichia coli Isolated from Post-Weaning Piglets Showing Diarrhoea and/or Oedema in South Korea.</title>
        <authorList>
            <person name="Byun J.W."/>
            <person name="Moon B.Y."/>
            <person name="Do K.H."/>
            <person name="Lee K."/>
            <person name="Lee H.Y."/>
            <person name="Kim W.I."/>
            <person name="So B."/>
            <person name="Lee W.K."/>
        </authorList>
    </citation>
    <scope>NUCLEOTIDE SEQUENCE</scope>
    <source>
        <strain evidence="1">84/14</strain>
    </source>
</reference>
<evidence type="ECO:0000313" key="2">
    <source>
        <dbReference type="Proteomes" id="UP001077788"/>
    </source>
</evidence>
<dbReference type="AlphaFoldDB" id="A0A9Q4DKG8"/>
<proteinExistence type="predicted"/>
<dbReference type="EMBL" id="JAPQFC010001313">
    <property type="protein sequence ID" value="MCY6525097.1"/>
    <property type="molecule type" value="Genomic_DNA"/>
</dbReference>
<reference evidence="1" key="2">
    <citation type="submission" date="2022-12" db="EMBL/GenBank/DDBJ databases">
        <authorList>
            <person name="Kardos G."/>
            <person name="Sarkozi R."/>
            <person name="Laczko L."/>
            <person name="Marton S."/>
            <person name="Makrai L."/>
            <person name="Banyai K."/>
            <person name="Fodor L."/>
        </authorList>
    </citation>
    <scope>NUCLEOTIDE SEQUENCE</scope>
    <source>
        <strain evidence="1">84/14</strain>
    </source>
</reference>